<dbReference type="Pfam" id="PF13912">
    <property type="entry name" value="zf-C2H2_6"/>
    <property type="match status" value="3"/>
</dbReference>
<protein>
    <submittedName>
        <fullName evidence="4">Putative transcription factor C2H2 family</fullName>
    </submittedName>
</protein>
<organism evidence="4 5">
    <name type="scientific">Lupinus albus</name>
    <name type="common">White lupine</name>
    <name type="synonym">Lupinus termis</name>
    <dbReference type="NCBI Taxonomy" id="3870"/>
    <lineage>
        <taxon>Eukaryota</taxon>
        <taxon>Viridiplantae</taxon>
        <taxon>Streptophyta</taxon>
        <taxon>Embryophyta</taxon>
        <taxon>Tracheophyta</taxon>
        <taxon>Spermatophyta</taxon>
        <taxon>Magnoliopsida</taxon>
        <taxon>eudicotyledons</taxon>
        <taxon>Gunneridae</taxon>
        <taxon>Pentapetalae</taxon>
        <taxon>rosids</taxon>
        <taxon>fabids</taxon>
        <taxon>Fabales</taxon>
        <taxon>Fabaceae</taxon>
        <taxon>Papilionoideae</taxon>
        <taxon>50 kb inversion clade</taxon>
        <taxon>genistoids sensu lato</taxon>
        <taxon>core genistoids</taxon>
        <taxon>Genisteae</taxon>
        <taxon>Lupinus</taxon>
    </lineage>
</organism>
<feature type="domain" description="C2H2-type" evidence="3">
    <location>
        <begin position="235"/>
        <end position="262"/>
    </location>
</feature>
<name>A0A6A4QJZ8_LUPAL</name>
<dbReference type="PROSITE" id="PS50157">
    <property type="entry name" value="ZINC_FINGER_C2H2_2"/>
    <property type="match status" value="2"/>
</dbReference>
<feature type="compositionally biased region" description="Basic residues" evidence="2">
    <location>
        <begin position="111"/>
        <end position="124"/>
    </location>
</feature>
<keyword evidence="5" id="KW-1185">Reference proteome</keyword>
<feature type="domain" description="C2H2-type" evidence="3">
    <location>
        <begin position="4"/>
        <end position="31"/>
    </location>
</feature>
<evidence type="ECO:0000313" key="5">
    <source>
        <dbReference type="Proteomes" id="UP000447434"/>
    </source>
</evidence>
<evidence type="ECO:0000259" key="3">
    <source>
        <dbReference type="PROSITE" id="PS50157"/>
    </source>
</evidence>
<dbReference type="InterPro" id="IPR013087">
    <property type="entry name" value="Znf_C2H2_type"/>
</dbReference>
<dbReference type="OrthoDB" id="9411774at2759"/>
<dbReference type="SMART" id="SM00355">
    <property type="entry name" value="ZnF_C2H2"/>
    <property type="match status" value="3"/>
</dbReference>
<dbReference type="PANTHER" id="PTHR46326">
    <property type="entry name" value="ZINC FINGER PROTEIN ZAT1-RELATED"/>
    <property type="match status" value="1"/>
</dbReference>
<reference evidence="5" key="1">
    <citation type="journal article" date="2020" name="Nat. Commun.">
        <title>Genome sequence of the cluster root forming white lupin.</title>
        <authorList>
            <person name="Hufnagel B."/>
            <person name="Marques A."/>
            <person name="Soriano A."/>
            <person name="Marques L."/>
            <person name="Divol F."/>
            <person name="Doumas P."/>
            <person name="Sallet E."/>
            <person name="Mancinotti D."/>
            <person name="Carrere S."/>
            <person name="Marande W."/>
            <person name="Arribat S."/>
            <person name="Keller J."/>
            <person name="Huneau C."/>
            <person name="Blein T."/>
            <person name="Aime D."/>
            <person name="Laguerre M."/>
            <person name="Taylor J."/>
            <person name="Schubert V."/>
            <person name="Nelson M."/>
            <person name="Geu-Flores F."/>
            <person name="Crespi M."/>
            <person name="Gallardo-Guerrero K."/>
            <person name="Delaux P.-M."/>
            <person name="Salse J."/>
            <person name="Berges H."/>
            <person name="Guyot R."/>
            <person name="Gouzy J."/>
            <person name="Peret B."/>
        </authorList>
    </citation>
    <scope>NUCLEOTIDE SEQUENCE [LARGE SCALE GENOMIC DNA]</scope>
    <source>
        <strain evidence="5">cv. Amiga</strain>
    </source>
</reference>
<dbReference type="GO" id="GO:0008270">
    <property type="term" value="F:zinc ion binding"/>
    <property type="evidence" value="ECO:0007669"/>
    <property type="project" value="UniProtKB-KW"/>
</dbReference>
<keyword evidence="1" id="KW-0863">Zinc-finger</keyword>
<evidence type="ECO:0000256" key="2">
    <source>
        <dbReference type="SAM" id="MobiDB-lite"/>
    </source>
</evidence>
<dbReference type="SUPFAM" id="SSF57667">
    <property type="entry name" value="beta-beta-alpha zinc fingers"/>
    <property type="match status" value="2"/>
</dbReference>
<comment type="caution">
    <text evidence="4">The sequence shown here is derived from an EMBL/GenBank/DDBJ whole genome shotgun (WGS) entry which is preliminary data.</text>
</comment>
<dbReference type="AlphaFoldDB" id="A0A6A4QJZ8"/>
<dbReference type="PANTHER" id="PTHR46326:SF8">
    <property type="entry name" value="C2H2-LIKE ZINC FINGER PROTEIN"/>
    <property type="match status" value="1"/>
</dbReference>
<evidence type="ECO:0000256" key="1">
    <source>
        <dbReference type="PROSITE-ProRule" id="PRU00042"/>
    </source>
</evidence>
<dbReference type="GO" id="GO:0006355">
    <property type="term" value="P:regulation of DNA-templated transcription"/>
    <property type="evidence" value="ECO:0007669"/>
    <property type="project" value="InterPro"/>
</dbReference>
<feature type="region of interest" description="Disordered" evidence="2">
    <location>
        <begin position="102"/>
        <end position="130"/>
    </location>
</feature>
<dbReference type="Gene3D" id="3.30.160.60">
    <property type="entry name" value="Classic Zinc Finger"/>
    <property type="match status" value="1"/>
</dbReference>
<keyword evidence="1" id="KW-0862">Zinc</keyword>
<sequence>METHKCKLCSRSFSNGRALGGHMKAHLATLPLPPKPQTFHHPFESASFSYHSYSSEDEEQDVLGSHEKALSNGWSQNPKKSLRYADPEFSFNNNGFVVVVQDKESETGSKKPFRQRSKRKRKSSLNKSLEQEPKKFKCSFMESPPLSSVSDFSPEDVAMCLMMLSRDKWESNNVVEGEGGGVKEEEIKLNKKKRIGGKNECENCGKKFRSSKALGSHRSICCIDEGGGGRRDKIFECPFCFKVFGSGQALGGHKRSHLMLQQSLSSSIANNNKENFIDLNLPAPIEDDDLTIVSDVSDA</sequence>
<dbReference type="EMBL" id="WOCE01000005">
    <property type="protein sequence ID" value="KAE9613799.1"/>
    <property type="molecule type" value="Genomic_DNA"/>
</dbReference>
<accession>A0A6A4QJZ8</accession>
<dbReference type="Proteomes" id="UP000447434">
    <property type="component" value="Chromosome 5"/>
</dbReference>
<dbReference type="PROSITE" id="PS00028">
    <property type="entry name" value="ZINC_FINGER_C2H2_1"/>
    <property type="match status" value="2"/>
</dbReference>
<dbReference type="InterPro" id="IPR036236">
    <property type="entry name" value="Znf_C2H2_sf"/>
</dbReference>
<evidence type="ECO:0000313" key="4">
    <source>
        <dbReference type="EMBL" id="KAE9613799.1"/>
    </source>
</evidence>
<proteinExistence type="predicted"/>
<dbReference type="InterPro" id="IPR044303">
    <property type="entry name" value="ZAT1/4/9"/>
</dbReference>
<keyword evidence="1" id="KW-0479">Metal-binding</keyword>
<gene>
    <name evidence="4" type="ORF">Lalb_Chr05g0221241</name>
</gene>